<dbReference type="AlphaFoldDB" id="A0A395IJ41"/>
<protein>
    <submittedName>
        <fullName evidence="1">Uncharacterized protein</fullName>
    </submittedName>
</protein>
<evidence type="ECO:0000313" key="2">
    <source>
        <dbReference type="Proteomes" id="UP000249056"/>
    </source>
</evidence>
<accession>A0A395IJ41</accession>
<comment type="caution">
    <text evidence="1">The sequence shown here is derived from an EMBL/GenBank/DDBJ whole genome shotgun (WGS) entry which is preliminary data.</text>
</comment>
<proteinExistence type="predicted"/>
<name>A0A395IJ41_9HELO</name>
<reference evidence="1 2" key="1">
    <citation type="submission" date="2018-06" db="EMBL/GenBank/DDBJ databases">
        <title>Genome Sequence of the Brown Rot Fungal Pathogen Monilinia fructigena.</title>
        <authorList>
            <person name="Landi L."/>
            <person name="De Miccolis Angelini R.M."/>
            <person name="Pollastro S."/>
            <person name="Abate D."/>
            <person name="Faretra F."/>
            <person name="Romanazzi G."/>
        </authorList>
    </citation>
    <scope>NUCLEOTIDE SEQUENCE [LARGE SCALE GENOMIC DNA]</scope>
    <source>
        <strain evidence="1 2">Mfrg269</strain>
    </source>
</reference>
<dbReference type="EMBL" id="QKRW01000083">
    <property type="protein sequence ID" value="RAL58409.1"/>
    <property type="molecule type" value="Genomic_DNA"/>
</dbReference>
<evidence type="ECO:0000313" key="1">
    <source>
        <dbReference type="EMBL" id="RAL58409.1"/>
    </source>
</evidence>
<keyword evidence="2" id="KW-1185">Reference proteome</keyword>
<sequence>MHLKARDSHLKAFGIQSHLLNTEDKDPDENESSDYKSIAVDHKEVLRARGIPETGVDDSTDVDDEDHFEIDTNQAVNNADDEVVEVDDENTKFAISETDEKVSCNQCNIIRAMMRKNMLAAENGIATSKIEEREFFGYIMCSQCEEREGERCYCGRD</sequence>
<organism evidence="1 2">
    <name type="scientific">Monilinia fructigena</name>
    <dbReference type="NCBI Taxonomy" id="38457"/>
    <lineage>
        <taxon>Eukaryota</taxon>
        <taxon>Fungi</taxon>
        <taxon>Dikarya</taxon>
        <taxon>Ascomycota</taxon>
        <taxon>Pezizomycotina</taxon>
        <taxon>Leotiomycetes</taxon>
        <taxon>Helotiales</taxon>
        <taxon>Sclerotiniaceae</taxon>
        <taxon>Monilinia</taxon>
    </lineage>
</organism>
<dbReference type="Proteomes" id="UP000249056">
    <property type="component" value="Unassembled WGS sequence"/>
</dbReference>
<gene>
    <name evidence="1" type="ORF">DID88_005114</name>
</gene>